<dbReference type="InterPro" id="IPR029058">
    <property type="entry name" value="AB_hydrolase_fold"/>
</dbReference>
<proteinExistence type="predicted"/>
<keyword evidence="2" id="KW-1185">Reference proteome</keyword>
<dbReference type="Pfam" id="PF12715">
    <property type="entry name" value="Abhydrolase_7"/>
    <property type="match status" value="1"/>
</dbReference>
<dbReference type="InterPro" id="IPR025890">
    <property type="entry name" value="Abhydrolase_bac"/>
</dbReference>
<dbReference type="PANTHER" id="PTHR22946">
    <property type="entry name" value="DIENELACTONE HYDROLASE DOMAIN-CONTAINING PROTEIN-RELATED"/>
    <property type="match status" value="1"/>
</dbReference>
<gene>
    <name evidence="1" type="ORF">IRI77_32650</name>
</gene>
<dbReference type="AlphaFoldDB" id="A0A7S7SIW7"/>
<accession>A0A7S7SIW7</accession>
<dbReference type="SUPFAM" id="SSF53474">
    <property type="entry name" value="alpha/beta-Hydrolases"/>
    <property type="match status" value="1"/>
</dbReference>
<sequence length="382" mass="41959">MISRRRLALAAALPALMKTQAQTQPPYKGPLARFSGQVKDSDFDSLEYSLLRYKEMPRRLGFQATDRKSAEAWQKKLRAKVTELVGGFPQQRTPLQPRILETKDFPGYTRETVIFTSRPGLEVFGYLMIPKGKVKPMPAVISIPGHGFGVNDISGIDDKGNERTVKGPYSYDYALQIVENGMAALAIEPLGFGCRRDAAARSKNGGTSSCQPSAGAALLFGETMVGWRVWDIIRSVDYLETRKEFDPKRIGLMGISGGGTCTVFGAALEPRISAAFVSGYLNTFRDSILSLSHCIDNYVPGILQWCEQYDVAGLIAPRPLFCESGVKDPIFPINAFKESFANVSKVYEAFGAQDRIGHEIHPGAHVFSGKQGLPFLAKHLKA</sequence>
<reference evidence="1 2" key="1">
    <citation type="submission" date="2020-10" db="EMBL/GenBank/DDBJ databases">
        <title>Complete genome sequence of Paludibaculum fermentans P105T, a facultatively anaerobic acidobacterium capable of dissimilatory Fe(III) reduction.</title>
        <authorList>
            <person name="Dedysh S.N."/>
            <person name="Beletsky A.V."/>
            <person name="Kulichevskaya I.S."/>
            <person name="Mardanov A.V."/>
            <person name="Ravin N.V."/>
        </authorList>
    </citation>
    <scope>NUCLEOTIDE SEQUENCE [LARGE SCALE GENOMIC DNA]</scope>
    <source>
        <strain evidence="1 2">P105</strain>
    </source>
</reference>
<evidence type="ECO:0000313" key="2">
    <source>
        <dbReference type="Proteomes" id="UP000593892"/>
    </source>
</evidence>
<protein>
    <submittedName>
        <fullName evidence="1">Acetylxylan esterase</fullName>
    </submittedName>
</protein>
<dbReference type="KEGG" id="pfer:IRI77_32650"/>
<name>A0A7S7SIW7_PALFE</name>
<organism evidence="1 2">
    <name type="scientific">Paludibaculum fermentans</name>
    <dbReference type="NCBI Taxonomy" id="1473598"/>
    <lineage>
        <taxon>Bacteria</taxon>
        <taxon>Pseudomonadati</taxon>
        <taxon>Acidobacteriota</taxon>
        <taxon>Terriglobia</taxon>
        <taxon>Bryobacterales</taxon>
        <taxon>Bryobacteraceae</taxon>
        <taxon>Paludibaculum</taxon>
    </lineage>
</organism>
<evidence type="ECO:0000313" key="1">
    <source>
        <dbReference type="EMBL" id="QOY87457.1"/>
    </source>
</evidence>
<dbReference type="RefSeq" id="WP_194449126.1">
    <property type="nucleotide sequence ID" value="NZ_CP063849.1"/>
</dbReference>
<dbReference type="Gene3D" id="3.40.50.1820">
    <property type="entry name" value="alpha/beta hydrolase"/>
    <property type="match status" value="1"/>
</dbReference>
<dbReference type="InterPro" id="IPR050261">
    <property type="entry name" value="FrsA_esterase"/>
</dbReference>
<dbReference type="EMBL" id="CP063849">
    <property type="protein sequence ID" value="QOY87457.1"/>
    <property type="molecule type" value="Genomic_DNA"/>
</dbReference>
<dbReference type="Proteomes" id="UP000593892">
    <property type="component" value="Chromosome"/>
</dbReference>
<dbReference type="PANTHER" id="PTHR22946:SF8">
    <property type="entry name" value="ACETYL XYLAN ESTERASE DOMAIN-CONTAINING PROTEIN"/>
    <property type="match status" value="1"/>
</dbReference>